<dbReference type="InterPro" id="IPR036188">
    <property type="entry name" value="FAD/NAD-bd_sf"/>
</dbReference>
<reference evidence="1" key="2">
    <citation type="journal article" date="2023" name="Proc. Natl. Acad. Sci. U.S.A.">
        <title>A global phylogenomic analysis of the shiitake genus Lentinula.</title>
        <authorList>
            <person name="Sierra-Patev S."/>
            <person name="Min B."/>
            <person name="Naranjo-Ortiz M."/>
            <person name="Looney B."/>
            <person name="Konkel Z."/>
            <person name="Slot J.C."/>
            <person name="Sakamoto Y."/>
            <person name="Steenwyk J.L."/>
            <person name="Rokas A."/>
            <person name="Carro J."/>
            <person name="Camarero S."/>
            <person name="Ferreira P."/>
            <person name="Molpeceres G."/>
            <person name="Ruiz-Duenas F.J."/>
            <person name="Serrano A."/>
            <person name="Henrissat B."/>
            <person name="Drula E."/>
            <person name="Hughes K.W."/>
            <person name="Mata J.L."/>
            <person name="Ishikawa N.K."/>
            <person name="Vargas-Isla R."/>
            <person name="Ushijima S."/>
            <person name="Smith C.A."/>
            <person name="Donoghue J."/>
            <person name="Ahrendt S."/>
            <person name="Andreopoulos W."/>
            <person name="He G."/>
            <person name="LaButti K."/>
            <person name="Lipzen A."/>
            <person name="Ng V."/>
            <person name="Riley R."/>
            <person name="Sandor L."/>
            <person name="Barry K."/>
            <person name="Martinez A.T."/>
            <person name="Xiao Y."/>
            <person name="Gibbons J.G."/>
            <person name="Terashima K."/>
            <person name="Grigoriev I.V."/>
            <person name="Hibbett D."/>
        </authorList>
    </citation>
    <scope>NUCLEOTIDE SEQUENCE</scope>
    <source>
        <strain evidence="1">Sp2 HRB7682 ss15</strain>
    </source>
</reference>
<evidence type="ECO:0000313" key="1">
    <source>
        <dbReference type="EMBL" id="KAJ4494604.1"/>
    </source>
</evidence>
<evidence type="ECO:0000313" key="2">
    <source>
        <dbReference type="Proteomes" id="UP001150238"/>
    </source>
</evidence>
<reference evidence="1" key="1">
    <citation type="submission" date="2022-08" db="EMBL/GenBank/DDBJ databases">
        <authorList>
            <consortium name="DOE Joint Genome Institute"/>
            <person name="Min B."/>
            <person name="Riley R."/>
            <person name="Sierra-Patev S."/>
            <person name="Naranjo-Ortiz M."/>
            <person name="Looney B."/>
            <person name="Konkel Z."/>
            <person name="Slot J.C."/>
            <person name="Sakamoto Y."/>
            <person name="Steenwyk J.L."/>
            <person name="Rokas A."/>
            <person name="Carro J."/>
            <person name="Camarero S."/>
            <person name="Ferreira P."/>
            <person name="Molpeceres G."/>
            <person name="Ruiz-Duenas F.J."/>
            <person name="Serrano A."/>
            <person name="Henrissat B."/>
            <person name="Drula E."/>
            <person name="Hughes K.W."/>
            <person name="Mata J.L."/>
            <person name="Ishikawa N.K."/>
            <person name="Vargas-Isla R."/>
            <person name="Ushijima S."/>
            <person name="Smith C.A."/>
            <person name="Ahrendt S."/>
            <person name="Andreopoulos W."/>
            <person name="He G."/>
            <person name="Labutti K."/>
            <person name="Lipzen A."/>
            <person name="Ng V."/>
            <person name="Sandor L."/>
            <person name="Barry K."/>
            <person name="Martinez A.T."/>
            <person name="Xiao Y."/>
            <person name="Gibbons J.G."/>
            <person name="Terashima K."/>
            <person name="Hibbett D.S."/>
            <person name="Grigoriev I.V."/>
        </authorList>
    </citation>
    <scope>NUCLEOTIDE SEQUENCE</scope>
    <source>
        <strain evidence="1">Sp2 HRB7682 ss15</strain>
    </source>
</reference>
<organism evidence="1 2">
    <name type="scientific">Lentinula lateritia</name>
    <dbReference type="NCBI Taxonomy" id="40482"/>
    <lineage>
        <taxon>Eukaryota</taxon>
        <taxon>Fungi</taxon>
        <taxon>Dikarya</taxon>
        <taxon>Basidiomycota</taxon>
        <taxon>Agaricomycotina</taxon>
        <taxon>Agaricomycetes</taxon>
        <taxon>Agaricomycetidae</taxon>
        <taxon>Agaricales</taxon>
        <taxon>Marasmiineae</taxon>
        <taxon>Omphalotaceae</taxon>
        <taxon>Lentinula</taxon>
    </lineage>
</organism>
<dbReference type="Proteomes" id="UP001150238">
    <property type="component" value="Unassembled WGS sequence"/>
</dbReference>
<gene>
    <name evidence="1" type="ORF">C8J55DRAFT_100089</name>
</gene>
<comment type="caution">
    <text evidence="1">The sequence shown here is derived from an EMBL/GenBank/DDBJ whole genome shotgun (WGS) entry which is preliminary data.</text>
</comment>
<protein>
    <submittedName>
        <fullName evidence="1">Uncharacterized protein</fullName>
    </submittedName>
</protein>
<dbReference type="AlphaFoldDB" id="A0A9W9E0C4"/>
<sequence>MMSNELTCINAQEEAEKEWRRQVLLLGSMSLVSKAKTSWYLGSNIRKVVEPYMFMGGVQNYEKAILQVANEGYVGFDLS</sequence>
<dbReference type="EMBL" id="JANVFS010000002">
    <property type="protein sequence ID" value="KAJ4494604.1"/>
    <property type="molecule type" value="Genomic_DNA"/>
</dbReference>
<accession>A0A9W9E0C4</accession>
<proteinExistence type="predicted"/>
<name>A0A9W9E0C4_9AGAR</name>
<dbReference type="Gene3D" id="3.50.50.60">
    <property type="entry name" value="FAD/NAD(P)-binding domain"/>
    <property type="match status" value="1"/>
</dbReference>